<sequence>MMAEIPLEEPVKKEKRSSYILLGIAIGLAIGIAVGYYVHTGTLQYAYKLLSEAQAPPPDIYLVAYTADKSLMLTPMGTQLLVQPLNLNEKIIYVGDVAGYTIFISSEYVYVIKGQDIYTRLYIKGIKAASLMGNDIYVGAEEGIYRLGVPELEEKGSEKISDVRDLVAMPDENEVYVLTGEKLYVLSEDLEQLREFGVGGDKLFVGAYYFFVAKGNDVISFERFSGKQISRATVGGEVQYLRACRGIMLVITADKTYALRVPDLSLIKTLDVGGLRVRADPTCSLVYIVGDSALHMILVPSLNVHTVQLDVMLYDVAVKSGASGVAVQLGGKRQIALACGG</sequence>
<protein>
    <submittedName>
        <fullName evidence="2">Uncharacterized protein</fullName>
    </submittedName>
</protein>
<evidence type="ECO:0000313" key="3">
    <source>
        <dbReference type="Proteomes" id="UP000651120"/>
    </source>
</evidence>
<name>A0A832T3T0_9CREN</name>
<keyword evidence="1" id="KW-0472">Membrane</keyword>
<gene>
    <name evidence="2" type="ORF">HA333_11075</name>
</gene>
<keyword evidence="1" id="KW-1133">Transmembrane helix</keyword>
<dbReference type="AlphaFoldDB" id="A0A832T3T0"/>
<comment type="caution">
    <text evidence="2">The sequence shown here is derived from an EMBL/GenBank/DDBJ whole genome shotgun (WGS) entry which is preliminary data.</text>
</comment>
<evidence type="ECO:0000313" key="2">
    <source>
        <dbReference type="EMBL" id="HII47945.1"/>
    </source>
</evidence>
<reference evidence="2" key="1">
    <citation type="journal article" date="2020" name="bioRxiv">
        <title>A rank-normalized archaeal taxonomy based on genome phylogeny resolves widespread incomplete and uneven classifications.</title>
        <authorList>
            <person name="Rinke C."/>
            <person name="Chuvochina M."/>
            <person name="Mussig A.J."/>
            <person name="Chaumeil P.-A."/>
            <person name="Waite D.W."/>
            <person name="Whitman W.B."/>
            <person name="Parks D.H."/>
            <person name="Hugenholtz P."/>
        </authorList>
    </citation>
    <scope>NUCLEOTIDE SEQUENCE</scope>
    <source>
        <strain evidence="2">UBA8839</strain>
    </source>
</reference>
<organism evidence="2 3">
    <name type="scientific">Pyrobaculum aerophilum</name>
    <dbReference type="NCBI Taxonomy" id="13773"/>
    <lineage>
        <taxon>Archaea</taxon>
        <taxon>Thermoproteota</taxon>
        <taxon>Thermoprotei</taxon>
        <taxon>Thermoproteales</taxon>
        <taxon>Thermoproteaceae</taxon>
        <taxon>Pyrobaculum</taxon>
    </lineage>
</organism>
<proteinExistence type="predicted"/>
<evidence type="ECO:0000256" key="1">
    <source>
        <dbReference type="SAM" id="Phobius"/>
    </source>
</evidence>
<feature type="transmembrane region" description="Helical" evidence="1">
    <location>
        <begin position="20"/>
        <end position="38"/>
    </location>
</feature>
<accession>A0A832T3T0</accession>
<dbReference type="Proteomes" id="UP000651120">
    <property type="component" value="Unassembled WGS sequence"/>
</dbReference>
<dbReference type="EMBL" id="DUJP01000037">
    <property type="protein sequence ID" value="HII47945.1"/>
    <property type="molecule type" value="Genomic_DNA"/>
</dbReference>
<keyword evidence="1" id="KW-0812">Transmembrane</keyword>